<proteinExistence type="predicted"/>
<protein>
    <submittedName>
        <fullName evidence="1">Uncharacterized protein</fullName>
    </submittedName>
</protein>
<organism evidence="1">
    <name type="scientific">Arundo donax</name>
    <name type="common">Giant reed</name>
    <name type="synonym">Donax arundinaceus</name>
    <dbReference type="NCBI Taxonomy" id="35708"/>
    <lineage>
        <taxon>Eukaryota</taxon>
        <taxon>Viridiplantae</taxon>
        <taxon>Streptophyta</taxon>
        <taxon>Embryophyta</taxon>
        <taxon>Tracheophyta</taxon>
        <taxon>Spermatophyta</taxon>
        <taxon>Magnoliopsida</taxon>
        <taxon>Liliopsida</taxon>
        <taxon>Poales</taxon>
        <taxon>Poaceae</taxon>
        <taxon>PACMAD clade</taxon>
        <taxon>Arundinoideae</taxon>
        <taxon>Arundineae</taxon>
        <taxon>Arundo</taxon>
    </lineage>
</organism>
<sequence length="28" mass="3155">MGWSLLELMGSLFTIIHDNIATPVRLLI</sequence>
<evidence type="ECO:0000313" key="1">
    <source>
        <dbReference type="EMBL" id="JAE34692.1"/>
    </source>
</evidence>
<reference evidence="1" key="2">
    <citation type="journal article" date="2015" name="Data Brief">
        <title>Shoot transcriptome of the giant reed, Arundo donax.</title>
        <authorList>
            <person name="Barrero R.A."/>
            <person name="Guerrero F.D."/>
            <person name="Moolhuijzen P."/>
            <person name="Goolsby J.A."/>
            <person name="Tidwell J."/>
            <person name="Bellgard S.E."/>
            <person name="Bellgard M.I."/>
        </authorList>
    </citation>
    <scope>NUCLEOTIDE SEQUENCE</scope>
    <source>
        <tissue evidence="1">Shoot tissue taken approximately 20 cm above the soil surface</tissue>
    </source>
</reference>
<name>A0A0A9HD77_ARUDO</name>
<dbReference type="EMBL" id="GBRH01163204">
    <property type="protein sequence ID" value="JAE34692.1"/>
    <property type="molecule type" value="Transcribed_RNA"/>
</dbReference>
<reference evidence="1" key="1">
    <citation type="submission" date="2014-09" db="EMBL/GenBank/DDBJ databases">
        <authorList>
            <person name="Magalhaes I.L.F."/>
            <person name="Oliveira U."/>
            <person name="Santos F.R."/>
            <person name="Vidigal T.H.D.A."/>
            <person name="Brescovit A.D."/>
            <person name="Santos A.J."/>
        </authorList>
    </citation>
    <scope>NUCLEOTIDE SEQUENCE</scope>
    <source>
        <tissue evidence="1">Shoot tissue taken approximately 20 cm above the soil surface</tissue>
    </source>
</reference>
<dbReference type="AlphaFoldDB" id="A0A0A9HD77"/>
<accession>A0A0A9HD77</accession>